<dbReference type="EMBL" id="KN823007">
    <property type="protein sequence ID" value="KIO27517.1"/>
    <property type="molecule type" value="Genomic_DNA"/>
</dbReference>
<dbReference type="Proteomes" id="UP000054248">
    <property type="component" value="Unassembled WGS sequence"/>
</dbReference>
<evidence type="ECO:0000259" key="6">
    <source>
        <dbReference type="PROSITE" id="PS50600"/>
    </source>
</evidence>
<evidence type="ECO:0000313" key="7">
    <source>
        <dbReference type="EMBL" id="KIO27517.1"/>
    </source>
</evidence>
<evidence type="ECO:0000256" key="3">
    <source>
        <dbReference type="ARBA" id="ARBA00022801"/>
    </source>
</evidence>
<dbReference type="InterPro" id="IPR038765">
    <property type="entry name" value="Papain-like_cys_pep_sf"/>
</dbReference>
<dbReference type="InterPro" id="IPR003653">
    <property type="entry name" value="Peptidase_C48_C"/>
</dbReference>
<reference evidence="8" key="2">
    <citation type="submission" date="2015-01" db="EMBL/GenBank/DDBJ databases">
        <title>Evolutionary Origins and Diversification of the Mycorrhizal Mutualists.</title>
        <authorList>
            <consortium name="DOE Joint Genome Institute"/>
            <consortium name="Mycorrhizal Genomics Consortium"/>
            <person name="Kohler A."/>
            <person name="Kuo A."/>
            <person name="Nagy L.G."/>
            <person name="Floudas D."/>
            <person name="Copeland A."/>
            <person name="Barry K.W."/>
            <person name="Cichocki N."/>
            <person name="Veneault-Fourrey C."/>
            <person name="LaButti K."/>
            <person name="Lindquist E.A."/>
            <person name="Lipzen A."/>
            <person name="Lundell T."/>
            <person name="Morin E."/>
            <person name="Murat C."/>
            <person name="Riley R."/>
            <person name="Ohm R."/>
            <person name="Sun H."/>
            <person name="Tunlid A."/>
            <person name="Henrissat B."/>
            <person name="Grigoriev I.V."/>
            <person name="Hibbett D.S."/>
            <person name="Martin F."/>
        </authorList>
    </citation>
    <scope>NUCLEOTIDE SEQUENCE [LARGE SCALE GENOMIC DNA]</scope>
    <source>
        <strain evidence="8">MUT 4182</strain>
    </source>
</reference>
<dbReference type="HOGENOM" id="CLU_073670_0_0_1"/>
<name>A0A0C3M1D4_9AGAM</name>
<protein>
    <recommendedName>
        <fullName evidence="6">Ubiquitin-like protease family profile domain-containing protein</fullName>
    </recommendedName>
</protein>
<gene>
    <name evidence="7" type="ORF">M407DRAFT_23206</name>
</gene>
<evidence type="ECO:0000313" key="8">
    <source>
        <dbReference type="Proteomes" id="UP000054248"/>
    </source>
</evidence>
<proteinExistence type="inferred from homology"/>
<accession>A0A0C3M1D4</accession>
<dbReference type="STRING" id="1051891.A0A0C3M1D4"/>
<organism evidence="7 8">
    <name type="scientific">Tulasnella calospora MUT 4182</name>
    <dbReference type="NCBI Taxonomy" id="1051891"/>
    <lineage>
        <taxon>Eukaryota</taxon>
        <taxon>Fungi</taxon>
        <taxon>Dikarya</taxon>
        <taxon>Basidiomycota</taxon>
        <taxon>Agaricomycotina</taxon>
        <taxon>Agaricomycetes</taxon>
        <taxon>Cantharellales</taxon>
        <taxon>Tulasnellaceae</taxon>
        <taxon>Tulasnella</taxon>
    </lineage>
</organism>
<dbReference type="PROSITE" id="PS50600">
    <property type="entry name" value="ULP_PROTEASE"/>
    <property type="match status" value="1"/>
</dbReference>
<dbReference type="SUPFAM" id="SSF54001">
    <property type="entry name" value="Cysteine proteinases"/>
    <property type="match status" value="1"/>
</dbReference>
<evidence type="ECO:0000256" key="5">
    <source>
        <dbReference type="SAM" id="MobiDB-lite"/>
    </source>
</evidence>
<comment type="similarity">
    <text evidence="1">Belongs to the peptidase C48 family.</text>
</comment>
<evidence type="ECO:0000256" key="2">
    <source>
        <dbReference type="ARBA" id="ARBA00022670"/>
    </source>
</evidence>
<dbReference type="PANTHER" id="PTHR46915">
    <property type="entry name" value="UBIQUITIN-LIKE PROTEASE 4-RELATED"/>
    <property type="match status" value="1"/>
</dbReference>
<dbReference type="Gene3D" id="3.40.395.10">
    <property type="entry name" value="Adenoviral Proteinase, Chain A"/>
    <property type="match status" value="1"/>
</dbReference>
<evidence type="ECO:0000256" key="4">
    <source>
        <dbReference type="ARBA" id="ARBA00022807"/>
    </source>
</evidence>
<dbReference type="GO" id="GO:0006508">
    <property type="term" value="P:proteolysis"/>
    <property type="evidence" value="ECO:0007669"/>
    <property type="project" value="UniProtKB-KW"/>
</dbReference>
<feature type="region of interest" description="Disordered" evidence="5">
    <location>
        <begin position="1"/>
        <end position="26"/>
    </location>
</feature>
<dbReference type="Pfam" id="PF02902">
    <property type="entry name" value="Peptidase_C48"/>
    <property type="match status" value="1"/>
</dbReference>
<sequence>MDDSHPKTSAAKRKPEGDEPDIPNKIARLGNHQTEQLPVFKKSESPWTYAQNRLVWPKSGRRISDAIAGDMVAILRFYGTTTPAMIDKEWLPNLEERKWLSSNEVSFYCYEVGNAYVEGAPGRGKDLVVFHCDTWGLGRPDHNGSDSLRHRRAPCALEYKYIAFPANDTNSHYFLCIILWPADLLLDSNPFGPVRTTALVLNSLAEHQPNNAHDSIKRIIGHLSAGRPIRDHELRKLKVHMPRMPQQPNSYDCGLYPGHFLSVFLTNPEKYAAHCTGEEPIQGPEDSIWQHEQVKFAREHLKSLITTSAEIRQAALDFNSDDLKPLS</sequence>
<keyword evidence="2" id="KW-0645">Protease</keyword>
<reference evidence="7 8" key="1">
    <citation type="submission" date="2014-04" db="EMBL/GenBank/DDBJ databases">
        <authorList>
            <consortium name="DOE Joint Genome Institute"/>
            <person name="Kuo A."/>
            <person name="Girlanda M."/>
            <person name="Perotto S."/>
            <person name="Kohler A."/>
            <person name="Nagy L.G."/>
            <person name="Floudas D."/>
            <person name="Copeland A."/>
            <person name="Barry K.W."/>
            <person name="Cichocki N."/>
            <person name="Veneault-Fourrey C."/>
            <person name="LaButti K."/>
            <person name="Lindquist E.A."/>
            <person name="Lipzen A."/>
            <person name="Lundell T."/>
            <person name="Morin E."/>
            <person name="Murat C."/>
            <person name="Sun H."/>
            <person name="Tunlid A."/>
            <person name="Henrissat B."/>
            <person name="Grigoriev I.V."/>
            <person name="Hibbett D.S."/>
            <person name="Martin F."/>
            <person name="Nordberg H.P."/>
            <person name="Cantor M.N."/>
            <person name="Hua S.X."/>
        </authorList>
    </citation>
    <scope>NUCLEOTIDE SEQUENCE [LARGE SCALE GENOMIC DNA]</scope>
    <source>
        <strain evidence="7 8">MUT 4182</strain>
    </source>
</reference>
<feature type="domain" description="Ubiquitin-like protease family profile" evidence="6">
    <location>
        <begin position="84"/>
        <end position="264"/>
    </location>
</feature>
<keyword evidence="8" id="KW-1185">Reference proteome</keyword>
<dbReference type="OrthoDB" id="1939479at2759"/>
<dbReference type="GO" id="GO:0019783">
    <property type="term" value="F:ubiquitin-like protein peptidase activity"/>
    <property type="evidence" value="ECO:0007669"/>
    <property type="project" value="UniProtKB-ARBA"/>
</dbReference>
<dbReference type="GO" id="GO:0008234">
    <property type="term" value="F:cysteine-type peptidase activity"/>
    <property type="evidence" value="ECO:0007669"/>
    <property type="project" value="UniProtKB-KW"/>
</dbReference>
<evidence type="ECO:0000256" key="1">
    <source>
        <dbReference type="ARBA" id="ARBA00005234"/>
    </source>
</evidence>
<keyword evidence="3" id="KW-0378">Hydrolase</keyword>
<keyword evidence="4" id="KW-0788">Thiol protease</keyword>
<dbReference type="PANTHER" id="PTHR46915:SF2">
    <property type="entry name" value="UBIQUITIN-LIKE PROTEASE 4"/>
    <property type="match status" value="1"/>
</dbReference>
<dbReference type="GO" id="GO:0016926">
    <property type="term" value="P:protein desumoylation"/>
    <property type="evidence" value="ECO:0007669"/>
    <property type="project" value="UniProtKB-ARBA"/>
</dbReference>
<dbReference type="AlphaFoldDB" id="A0A0C3M1D4"/>